<evidence type="ECO:0000256" key="7">
    <source>
        <dbReference type="ARBA" id="ARBA00026066"/>
    </source>
</evidence>
<evidence type="ECO:0000256" key="10">
    <source>
        <dbReference type="ARBA" id="ARBA00030781"/>
    </source>
</evidence>
<dbReference type="Pfam" id="PF02391">
    <property type="entry name" value="MoaE"/>
    <property type="match status" value="1"/>
</dbReference>
<comment type="pathway">
    <text evidence="1">Cofactor biosynthesis; molybdopterin biosynthesis.</text>
</comment>
<organism evidence="14 15">
    <name type="scientific">Jiella mangrovi</name>
    <dbReference type="NCBI Taxonomy" id="2821407"/>
    <lineage>
        <taxon>Bacteria</taxon>
        <taxon>Pseudomonadati</taxon>
        <taxon>Pseudomonadota</taxon>
        <taxon>Alphaproteobacteria</taxon>
        <taxon>Hyphomicrobiales</taxon>
        <taxon>Aurantimonadaceae</taxon>
        <taxon>Jiella</taxon>
    </lineage>
</organism>
<evidence type="ECO:0000313" key="14">
    <source>
        <dbReference type="EMBL" id="MBP0614042.1"/>
    </source>
</evidence>
<dbReference type="EC" id="2.8.1.12" evidence="3"/>
<dbReference type="Gene3D" id="3.90.1170.40">
    <property type="entry name" value="Molybdopterin biosynthesis MoaE subunit"/>
    <property type="match status" value="1"/>
</dbReference>
<evidence type="ECO:0000256" key="6">
    <source>
        <dbReference type="ARBA" id="ARBA00025448"/>
    </source>
</evidence>
<evidence type="ECO:0000256" key="3">
    <source>
        <dbReference type="ARBA" id="ARBA00011950"/>
    </source>
</evidence>
<protein>
    <recommendedName>
        <fullName evidence="4">Molybdopterin synthase catalytic subunit</fullName>
        <ecNumber evidence="3">2.8.1.12</ecNumber>
    </recommendedName>
    <alternativeName>
        <fullName evidence="10">MPT synthase subunit 2</fullName>
    </alternativeName>
    <alternativeName>
        <fullName evidence="8">Molybdenum cofactor biosynthesis protein E</fullName>
    </alternativeName>
    <alternativeName>
        <fullName evidence="9">Molybdopterin-converting factor large subunit</fullName>
    </alternativeName>
    <alternativeName>
        <fullName evidence="11">Molybdopterin-converting factor subunit 2</fullName>
    </alternativeName>
</protein>
<evidence type="ECO:0000256" key="9">
    <source>
        <dbReference type="ARBA" id="ARBA00030407"/>
    </source>
</evidence>
<evidence type="ECO:0000313" key="15">
    <source>
        <dbReference type="Proteomes" id="UP000678276"/>
    </source>
</evidence>
<dbReference type="InterPro" id="IPR036563">
    <property type="entry name" value="MoaE_sf"/>
</dbReference>
<accession>A0ABS4BBB2</accession>
<comment type="catalytic activity">
    <reaction evidence="12">
        <text>2 [molybdopterin-synthase sulfur-carrier protein]-C-terminal-Gly-aminoethanethioate + cyclic pyranopterin phosphate + H2O = molybdopterin + 2 [molybdopterin-synthase sulfur-carrier protein]-C-terminal Gly-Gly + 2 H(+)</text>
        <dbReference type="Rhea" id="RHEA:26333"/>
        <dbReference type="Rhea" id="RHEA-COMP:12202"/>
        <dbReference type="Rhea" id="RHEA-COMP:19907"/>
        <dbReference type="ChEBI" id="CHEBI:15377"/>
        <dbReference type="ChEBI" id="CHEBI:15378"/>
        <dbReference type="ChEBI" id="CHEBI:58698"/>
        <dbReference type="ChEBI" id="CHEBI:59648"/>
        <dbReference type="ChEBI" id="CHEBI:90778"/>
        <dbReference type="ChEBI" id="CHEBI:232372"/>
        <dbReference type="EC" id="2.8.1.12"/>
    </reaction>
</comment>
<comment type="similarity">
    <text evidence="2">Belongs to the MoaE family.</text>
</comment>
<evidence type="ECO:0000256" key="2">
    <source>
        <dbReference type="ARBA" id="ARBA00005426"/>
    </source>
</evidence>
<evidence type="ECO:0000256" key="1">
    <source>
        <dbReference type="ARBA" id="ARBA00005046"/>
    </source>
</evidence>
<evidence type="ECO:0000256" key="4">
    <source>
        <dbReference type="ARBA" id="ARBA00013858"/>
    </source>
</evidence>
<reference evidence="14 15" key="1">
    <citation type="submission" date="2021-04" db="EMBL/GenBank/DDBJ databases">
        <title>Whole genome sequence of Jiella sp. KSK16Y-1.</title>
        <authorList>
            <person name="Tuo L."/>
        </authorList>
    </citation>
    <scope>NUCLEOTIDE SEQUENCE [LARGE SCALE GENOMIC DNA]</scope>
    <source>
        <strain evidence="14 15">KSK16Y-1</strain>
    </source>
</reference>
<dbReference type="InterPro" id="IPR003448">
    <property type="entry name" value="Mopterin_biosynth_MoaE"/>
</dbReference>
<feature type="region of interest" description="Disordered" evidence="13">
    <location>
        <begin position="1"/>
        <end position="20"/>
    </location>
</feature>
<dbReference type="PANTHER" id="PTHR23404">
    <property type="entry name" value="MOLYBDOPTERIN SYNTHASE RELATED"/>
    <property type="match status" value="1"/>
</dbReference>
<evidence type="ECO:0000256" key="13">
    <source>
        <dbReference type="SAM" id="MobiDB-lite"/>
    </source>
</evidence>
<comment type="function">
    <text evidence="6">Converts molybdopterin precursor Z into molybdopterin. This requires the incorporation of two sulfur atoms into precursor Z to generate a dithiolene group. The sulfur is provided by MoaD.</text>
</comment>
<dbReference type="SUPFAM" id="SSF54690">
    <property type="entry name" value="Molybdopterin synthase subunit MoaE"/>
    <property type="match status" value="1"/>
</dbReference>
<dbReference type="CDD" id="cd00756">
    <property type="entry name" value="MoaE"/>
    <property type="match status" value="1"/>
</dbReference>
<dbReference type="EMBL" id="JAGJCF010000001">
    <property type="protein sequence ID" value="MBP0614042.1"/>
    <property type="molecule type" value="Genomic_DNA"/>
</dbReference>
<evidence type="ECO:0000256" key="8">
    <source>
        <dbReference type="ARBA" id="ARBA00029745"/>
    </source>
</evidence>
<keyword evidence="15" id="KW-1185">Reference proteome</keyword>
<keyword evidence="5" id="KW-0501">Molybdenum cofactor biosynthesis</keyword>
<proteinExistence type="inferred from homology"/>
<evidence type="ECO:0000256" key="11">
    <source>
        <dbReference type="ARBA" id="ARBA00032474"/>
    </source>
</evidence>
<comment type="subunit">
    <text evidence="7">Heterotetramer of 2 MoaD subunits and 2 MoaE subunits. Also stable as homodimer. The enzyme changes between these two forms during catalysis.</text>
</comment>
<sequence>MYDGARETSPAGKAPFDSGADTQRSEIAFDIRVQAESIDARAVTAALSGSGAVGALVTFTGYCRDEGGRLKALELEHYPGMAQKQIEKIAREAASRWPLIGVAAIHRYGLIAPSEEIVLVACSSAHRGAAFEAASFLMDFMKTSAPFWKREHLKDGTVGGWVEAKDTDDAATGRWHQL</sequence>
<name>A0ABS4BBB2_9HYPH</name>
<comment type="caution">
    <text evidence="14">The sequence shown here is derived from an EMBL/GenBank/DDBJ whole genome shotgun (WGS) entry which is preliminary data.</text>
</comment>
<evidence type="ECO:0000256" key="5">
    <source>
        <dbReference type="ARBA" id="ARBA00023150"/>
    </source>
</evidence>
<gene>
    <name evidence="14" type="ORF">J6595_00375</name>
</gene>
<dbReference type="Proteomes" id="UP000678276">
    <property type="component" value="Unassembled WGS sequence"/>
</dbReference>
<evidence type="ECO:0000256" key="12">
    <source>
        <dbReference type="ARBA" id="ARBA00049878"/>
    </source>
</evidence>